<keyword evidence="6" id="KW-0067">ATP-binding</keyword>
<reference evidence="8 9" key="1">
    <citation type="submission" date="2011-09" db="EMBL/GenBank/DDBJ databases">
        <title>The draft genome of Treponema saccharophilum DSM 2985.</title>
        <authorList>
            <consortium name="US DOE Joint Genome Institute (JGI-PGF)"/>
            <person name="Lucas S."/>
            <person name="Copeland A."/>
            <person name="Lapidus A."/>
            <person name="Glavina del Rio T."/>
            <person name="Dalin E."/>
            <person name="Tice H."/>
            <person name="Bruce D."/>
            <person name="Goodwin L."/>
            <person name="Pitluck S."/>
            <person name="Peters L."/>
            <person name="Kyrpides N."/>
            <person name="Mavromatis K."/>
            <person name="Ivanova N."/>
            <person name="Markowitz V."/>
            <person name="Cheng J.-F."/>
            <person name="Hugenholtz P."/>
            <person name="Woyke T."/>
            <person name="Wu D."/>
            <person name="Gronow S."/>
            <person name="Wellnitz S."/>
            <person name="Brambilla E."/>
            <person name="Klenk H.-P."/>
            <person name="Eisen J.A."/>
        </authorList>
    </citation>
    <scope>NUCLEOTIDE SEQUENCE [LARGE SCALE GENOMIC DNA]</scope>
    <source>
        <strain evidence="8 9">DSM 2985</strain>
    </source>
</reference>
<dbReference type="PANTHER" id="PTHR20858">
    <property type="entry name" value="PHOSPHOMETHYLPYRIMIDINE KINASE"/>
    <property type="match status" value="1"/>
</dbReference>
<evidence type="ECO:0000256" key="4">
    <source>
        <dbReference type="ARBA" id="ARBA00022741"/>
    </source>
</evidence>
<dbReference type="FunFam" id="3.40.1190.20:FF:000003">
    <property type="entry name" value="Phosphomethylpyrimidine kinase ThiD"/>
    <property type="match status" value="1"/>
</dbReference>
<dbReference type="GO" id="GO:0005524">
    <property type="term" value="F:ATP binding"/>
    <property type="evidence" value="ECO:0007669"/>
    <property type="project" value="UniProtKB-KW"/>
</dbReference>
<dbReference type="InterPro" id="IPR029056">
    <property type="entry name" value="Ribokinase-like"/>
</dbReference>
<comment type="caution">
    <text evidence="8">The sequence shown here is derived from an EMBL/GenBank/DDBJ whole genome shotgun (WGS) entry which is preliminary data.</text>
</comment>
<comment type="pathway">
    <text evidence="1">Cofactor biosynthesis; thiamine diphosphate biosynthesis.</text>
</comment>
<name>H7ELN6_9SPIR</name>
<accession>H7ELN6</accession>
<dbReference type="AlphaFoldDB" id="H7ELN6"/>
<evidence type="ECO:0000256" key="2">
    <source>
        <dbReference type="ARBA" id="ARBA00012135"/>
    </source>
</evidence>
<organism evidence="8 9">
    <name type="scientific">Treponema saccharophilum DSM 2985</name>
    <dbReference type="NCBI Taxonomy" id="907348"/>
    <lineage>
        <taxon>Bacteria</taxon>
        <taxon>Pseudomonadati</taxon>
        <taxon>Spirochaetota</taxon>
        <taxon>Spirochaetia</taxon>
        <taxon>Spirochaetales</taxon>
        <taxon>Treponemataceae</taxon>
        <taxon>Treponema</taxon>
    </lineage>
</organism>
<keyword evidence="5 8" id="KW-0418">Kinase</keyword>
<dbReference type="Proteomes" id="UP000003571">
    <property type="component" value="Unassembled WGS sequence"/>
</dbReference>
<dbReference type="NCBIfam" id="TIGR00097">
    <property type="entry name" value="HMP-P_kinase"/>
    <property type="match status" value="1"/>
</dbReference>
<dbReference type="GO" id="GO:0005829">
    <property type="term" value="C:cytosol"/>
    <property type="evidence" value="ECO:0007669"/>
    <property type="project" value="TreeGrafter"/>
</dbReference>
<protein>
    <recommendedName>
        <fullName evidence="2">hydroxymethylpyrimidine kinase</fullName>
        <ecNumber evidence="2">2.7.1.49</ecNumber>
    </recommendedName>
</protein>
<dbReference type="InterPro" id="IPR004399">
    <property type="entry name" value="HMP/HMP-P_kinase_dom"/>
</dbReference>
<dbReference type="CDD" id="cd01169">
    <property type="entry name" value="HMPP_kinase"/>
    <property type="match status" value="1"/>
</dbReference>
<dbReference type="GO" id="GO:0009228">
    <property type="term" value="P:thiamine biosynthetic process"/>
    <property type="evidence" value="ECO:0007669"/>
    <property type="project" value="InterPro"/>
</dbReference>
<evidence type="ECO:0000313" key="9">
    <source>
        <dbReference type="Proteomes" id="UP000003571"/>
    </source>
</evidence>
<keyword evidence="9" id="KW-1185">Reference proteome</keyword>
<evidence type="ECO:0000259" key="7">
    <source>
        <dbReference type="Pfam" id="PF08543"/>
    </source>
</evidence>
<dbReference type="GO" id="GO:0008902">
    <property type="term" value="F:hydroxymethylpyrimidine kinase activity"/>
    <property type="evidence" value="ECO:0007669"/>
    <property type="project" value="UniProtKB-EC"/>
</dbReference>
<gene>
    <name evidence="8" type="ORF">TresaDRAFT_1186</name>
</gene>
<proteinExistence type="predicted"/>
<dbReference type="Pfam" id="PF08543">
    <property type="entry name" value="Phos_pyr_kin"/>
    <property type="match status" value="1"/>
</dbReference>
<dbReference type="PATRIC" id="fig|907348.3.peg.1829"/>
<dbReference type="PANTHER" id="PTHR20858:SF17">
    <property type="entry name" value="HYDROXYMETHYLPYRIMIDINE_PHOSPHOMETHYLPYRIMIDINE KINASE THI20-RELATED"/>
    <property type="match status" value="1"/>
</dbReference>
<dbReference type="RefSeq" id="WP_002704909.1">
    <property type="nucleotide sequence ID" value="NZ_AGRW01000049.1"/>
</dbReference>
<evidence type="ECO:0000313" key="8">
    <source>
        <dbReference type="EMBL" id="EIC01577.1"/>
    </source>
</evidence>
<dbReference type="Gene3D" id="3.40.1190.20">
    <property type="match status" value="1"/>
</dbReference>
<evidence type="ECO:0000256" key="6">
    <source>
        <dbReference type="ARBA" id="ARBA00022840"/>
    </source>
</evidence>
<dbReference type="OrthoDB" id="9810880at2"/>
<sequence>MRTALTIAGSDPSGGAGIQADIKTMAANGIYAMGAITALTAQNTTGVYGIMEVPPEFLSAQIETAATDIPPDAVKIGMIPSRKHAEAVAGCAARLSLANIVTDPVIISTSGASLIPDGDVGALADALFPLSTIITPNIPEAERLSGFGAGTIGTKARVEKAAELLQKRYGCAVLVKGGHARASADDFLITKDGNGTWISGQRIENPNTHGTGCTLSSAICAFLAKGMELERSVVLAKEYVTGAISSMMRLGNGRGPLNHLWKNEFSPGTPVSGMSQ</sequence>
<evidence type="ECO:0000256" key="3">
    <source>
        <dbReference type="ARBA" id="ARBA00022679"/>
    </source>
</evidence>
<dbReference type="eggNOG" id="COG0351">
    <property type="taxonomic scope" value="Bacteria"/>
</dbReference>
<dbReference type="GO" id="GO:0008972">
    <property type="term" value="F:phosphomethylpyrimidine kinase activity"/>
    <property type="evidence" value="ECO:0007669"/>
    <property type="project" value="InterPro"/>
</dbReference>
<dbReference type="InterPro" id="IPR013749">
    <property type="entry name" value="PM/HMP-P_kinase-1"/>
</dbReference>
<dbReference type="STRING" id="907348.TresaDRAFT_1186"/>
<feature type="domain" description="Pyridoxamine kinase/Phosphomethylpyrimidine kinase" evidence="7">
    <location>
        <begin position="11"/>
        <end position="258"/>
    </location>
</feature>
<keyword evidence="4" id="KW-0547">Nucleotide-binding</keyword>
<evidence type="ECO:0000256" key="5">
    <source>
        <dbReference type="ARBA" id="ARBA00022777"/>
    </source>
</evidence>
<evidence type="ECO:0000256" key="1">
    <source>
        <dbReference type="ARBA" id="ARBA00004948"/>
    </source>
</evidence>
<keyword evidence="3" id="KW-0808">Transferase</keyword>
<dbReference type="EMBL" id="AGRW01000049">
    <property type="protein sequence ID" value="EIC01577.1"/>
    <property type="molecule type" value="Genomic_DNA"/>
</dbReference>
<dbReference type="SUPFAM" id="SSF53613">
    <property type="entry name" value="Ribokinase-like"/>
    <property type="match status" value="1"/>
</dbReference>
<dbReference type="EC" id="2.7.1.49" evidence="2"/>